<feature type="compositionally biased region" description="Low complexity" evidence="1">
    <location>
        <begin position="74"/>
        <end position="87"/>
    </location>
</feature>
<evidence type="ECO:0000313" key="3">
    <source>
        <dbReference type="Proteomes" id="UP000800097"/>
    </source>
</evidence>
<protein>
    <submittedName>
        <fullName evidence="2">Uncharacterized protein</fullName>
    </submittedName>
</protein>
<organism evidence="2 3">
    <name type="scientific">Westerdykella ornata</name>
    <dbReference type="NCBI Taxonomy" id="318751"/>
    <lineage>
        <taxon>Eukaryota</taxon>
        <taxon>Fungi</taxon>
        <taxon>Dikarya</taxon>
        <taxon>Ascomycota</taxon>
        <taxon>Pezizomycotina</taxon>
        <taxon>Dothideomycetes</taxon>
        <taxon>Pleosporomycetidae</taxon>
        <taxon>Pleosporales</taxon>
        <taxon>Sporormiaceae</taxon>
        <taxon>Westerdykella</taxon>
    </lineage>
</organism>
<dbReference type="GeneID" id="54552529"/>
<evidence type="ECO:0000256" key="1">
    <source>
        <dbReference type="SAM" id="MobiDB-lite"/>
    </source>
</evidence>
<dbReference type="EMBL" id="ML986532">
    <property type="protein sequence ID" value="KAF2271825.1"/>
    <property type="molecule type" value="Genomic_DNA"/>
</dbReference>
<reference evidence="2" key="1">
    <citation type="journal article" date="2020" name="Stud. Mycol.">
        <title>101 Dothideomycetes genomes: a test case for predicting lifestyles and emergence of pathogens.</title>
        <authorList>
            <person name="Haridas S."/>
            <person name="Albert R."/>
            <person name="Binder M."/>
            <person name="Bloem J."/>
            <person name="Labutti K."/>
            <person name="Salamov A."/>
            <person name="Andreopoulos B."/>
            <person name="Baker S."/>
            <person name="Barry K."/>
            <person name="Bills G."/>
            <person name="Bluhm B."/>
            <person name="Cannon C."/>
            <person name="Castanera R."/>
            <person name="Culley D."/>
            <person name="Daum C."/>
            <person name="Ezra D."/>
            <person name="Gonzalez J."/>
            <person name="Henrissat B."/>
            <person name="Kuo A."/>
            <person name="Liang C."/>
            <person name="Lipzen A."/>
            <person name="Lutzoni F."/>
            <person name="Magnuson J."/>
            <person name="Mondo S."/>
            <person name="Nolan M."/>
            <person name="Ohm R."/>
            <person name="Pangilinan J."/>
            <person name="Park H.-J."/>
            <person name="Ramirez L."/>
            <person name="Alfaro M."/>
            <person name="Sun H."/>
            <person name="Tritt A."/>
            <person name="Yoshinaga Y."/>
            <person name="Zwiers L.-H."/>
            <person name="Turgeon B."/>
            <person name="Goodwin S."/>
            <person name="Spatafora J."/>
            <person name="Crous P."/>
            <person name="Grigoriev I."/>
        </authorList>
    </citation>
    <scope>NUCLEOTIDE SEQUENCE</scope>
    <source>
        <strain evidence="2">CBS 379.55</strain>
    </source>
</reference>
<gene>
    <name evidence="2" type="ORF">EI97DRAFT_437509</name>
</gene>
<dbReference type="OrthoDB" id="62952at2759"/>
<proteinExistence type="predicted"/>
<dbReference type="RefSeq" id="XP_033649364.1">
    <property type="nucleotide sequence ID" value="XM_033799354.1"/>
</dbReference>
<feature type="region of interest" description="Disordered" evidence="1">
    <location>
        <begin position="51"/>
        <end position="92"/>
    </location>
</feature>
<dbReference type="PANTHER" id="PTHR38790:SF9">
    <property type="entry name" value="F-BOX DOMAIN-CONTAINING PROTEIN"/>
    <property type="match status" value="1"/>
</dbReference>
<evidence type="ECO:0000313" key="2">
    <source>
        <dbReference type="EMBL" id="KAF2271825.1"/>
    </source>
</evidence>
<keyword evidence="3" id="KW-1185">Reference proteome</keyword>
<name>A0A6A6J5W4_WESOR</name>
<sequence length="358" mass="41343">MARHPRRTHSVSGPPSAHCVLKDVSCCCNMGKIHQFYMSVMALRRNPQRKCKKEDEQCNSGTISDAKPDRIGHPSLPLNPLSGLSRPTPSRMNQRGLSGQFRFCDLPREVRDHVYSYLVVRRGKKLPIFESRAILRAEKKRAIATRNRERLNQKRLQNGRRPISAREHASDCLVHLNVLQTSRQLHLEGTDHLYQSNWFAISLDSFPATTIEIPSGWHPSRITKMQLELQLKDTQRMNSYVDWGTFFSSFPSLRFVHIIPTFHPRYYDWARTELTTWATAHYIFRAFFRELLASIPVSICLKLGPSLDPEENMQLEGRGHVSRKILEDMYAEVGMRRGVYGGYLPVNRVVECRRVSAE</sequence>
<dbReference type="Proteomes" id="UP000800097">
    <property type="component" value="Unassembled WGS sequence"/>
</dbReference>
<dbReference type="PANTHER" id="PTHR38790">
    <property type="entry name" value="2EXR DOMAIN-CONTAINING PROTEIN-RELATED"/>
    <property type="match status" value="1"/>
</dbReference>
<accession>A0A6A6J5W4</accession>
<dbReference type="AlphaFoldDB" id="A0A6A6J5W4"/>